<evidence type="ECO:0008006" key="3">
    <source>
        <dbReference type="Google" id="ProtNLM"/>
    </source>
</evidence>
<evidence type="ECO:0000313" key="1">
    <source>
        <dbReference type="EMBL" id="AYG02364.1"/>
    </source>
</evidence>
<dbReference type="RefSeq" id="WP_120787898.1">
    <property type="nucleotide sequence ID" value="NZ_CP032624.1"/>
</dbReference>
<proteinExistence type="predicted"/>
<dbReference type="KEGG" id="gry:D7I44_01660"/>
<organism evidence="1 2">
    <name type="scientific">Gryllotalpicola protaetiae</name>
    <dbReference type="NCBI Taxonomy" id="2419771"/>
    <lineage>
        <taxon>Bacteria</taxon>
        <taxon>Bacillati</taxon>
        <taxon>Actinomycetota</taxon>
        <taxon>Actinomycetes</taxon>
        <taxon>Micrococcales</taxon>
        <taxon>Microbacteriaceae</taxon>
        <taxon>Gryllotalpicola</taxon>
    </lineage>
</organism>
<sequence length="386" mass="41082">MALQIDASALIALENSRSGAGFFVTAFYGATQTVPGPAFPDIDRVPITTDGQLTFDVSGQIQASGSVFLARDTGGESLVPKSMTDPLAPFGQELRIDYVVSQGGASWRVPLGIYRINEVPRAQEYFRRYPAAARIIGWSAELALVDRFDLIRAASFLGVTAPAAGNTVLQEVANLTTAAGVTCAWPAWLQDSAIPSGVTYEGDRLDAISQLLASLNCDPGMTRQGSVTAIRRDRWTSATRDDADIEIDGVLSFADGLSANIYNTVVVTNPNETLPPGIAQITDPANPLRVDGPLGARVYTNSNPLMDTTAKLQAAAQTILARVSQLGSKTIEVQAPPRPDAELGDLVWARDTLSGREVIGQLRSFTVPMDPTAAWTYNLDGAELLG</sequence>
<dbReference type="OrthoDB" id="5104400at2"/>
<gene>
    <name evidence="1" type="ORF">D7I44_01660</name>
</gene>
<dbReference type="AlphaFoldDB" id="A0A387BJN7"/>
<evidence type="ECO:0000313" key="2">
    <source>
        <dbReference type="Proteomes" id="UP000275069"/>
    </source>
</evidence>
<keyword evidence="2" id="KW-1185">Reference proteome</keyword>
<dbReference type="Proteomes" id="UP000275069">
    <property type="component" value="Chromosome"/>
</dbReference>
<name>A0A387BJN7_9MICO</name>
<accession>A0A387BJN7</accession>
<dbReference type="EMBL" id="CP032624">
    <property type="protein sequence ID" value="AYG02364.1"/>
    <property type="molecule type" value="Genomic_DNA"/>
</dbReference>
<protein>
    <recommendedName>
        <fullName evidence="3">DUF5047 domain-containing protein</fullName>
    </recommendedName>
</protein>
<reference evidence="1 2" key="1">
    <citation type="submission" date="2018-09" db="EMBL/GenBank/DDBJ databases">
        <title>Genome sequencing of strain 2DFW10M-5.</title>
        <authorList>
            <person name="Heo J."/>
            <person name="Kim S.-J."/>
            <person name="Kwon S.-W."/>
        </authorList>
    </citation>
    <scope>NUCLEOTIDE SEQUENCE [LARGE SCALE GENOMIC DNA]</scope>
    <source>
        <strain evidence="1 2">2DFW10M-5</strain>
    </source>
</reference>